<keyword evidence="4" id="KW-1185">Reference proteome</keyword>
<dbReference type="AlphaFoldDB" id="A0A1I5AUQ2"/>
<name>A0A1I5AUQ2_9PSEU</name>
<dbReference type="RefSeq" id="WP_246025495.1">
    <property type="nucleotide sequence ID" value="NZ_FOUP01000006.1"/>
</dbReference>
<dbReference type="STRING" id="455193.SAMN05421805_1067"/>
<dbReference type="Proteomes" id="UP000270697">
    <property type="component" value="Unassembled WGS sequence"/>
</dbReference>
<gene>
    <name evidence="1" type="ORF">ATL45_4732</name>
    <name evidence="2" type="ORF">SAMN05421805_1067</name>
</gene>
<accession>A0A1I5AUQ2</accession>
<organism evidence="2 3">
    <name type="scientific">Saccharopolyspora antimicrobica</name>
    <dbReference type="NCBI Taxonomy" id="455193"/>
    <lineage>
        <taxon>Bacteria</taxon>
        <taxon>Bacillati</taxon>
        <taxon>Actinomycetota</taxon>
        <taxon>Actinomycetes</taxon>
        <taxon>Pseudonocardiales</taxon>
        <taxon>Pseudonocardiaceae</taxon>
        <taxon>Saccharopolyspora</taxon>
    </lineage>
</organism>
<dbReference type="Proteomes" id="UP000199398">
    <property type="component" value="Unassembled WGS sequence"/>
</dbReference>
<evidence type="ECO:0000313" key="2">
    <source>
        <dbReference type="EMBL" id="SFN65939.1"/>
    </source>
</evidence>
<evidence type="ECO:0000313" key="3">
    <source>
        <dbReference type="Proteomes" id="UP000199398"/>
    </source>
</evidence>
<evidence type="ECO:0000313" key="1">
    <source>
        <dbReference type="EMBL" id="RKT86366.1"/>
    </source>
</evidence>
<proteinExistence type="predicted"/>
<reference evidence="1 4" key="2">
    <citation type="submission" date="2018-10" db="EMBL/GenBank/DDBJ databases">
        <title>Sequencing the genomes of 1000 actinobacteria strains.</title>
        <authorList>
            <person name="Klenk H.-P."/>
        </authorList>
    </citation>
    <scope>NUCLEOTIDE SEQUENCE [LARGE SCALE GENOMIC DNA]</scope>
    <source>
        <strain evidence="1 4">DSM 45119</strain>
    </source>
</reference>
<dbReference type="EMBL" id="RBXX01000002">
    <property type="protein sequence ID" value="RKT86366.1"/>
    <property type="molecule type" value="Genomic_DNA"/>
</dbReference>
<reference evidence="2 3" key="1">
    <citation type="submission" date="2016-10" db="EMBL/GenBank/DDBJ databases">
        <authorList>
            <person name="de Groot N.N."/>
        </authorList>
    </citation>
    <scope>NUCLEOTIDE SEQUENCE [LARGE SCALE GENOMIC DNA]</scope>
    <source>
        <strain evidence="2 3">CPCC 201259</strain>
    </source>
</reference>
<dbReference type="EMBL" id="FOUP01000006">
    <property type="protein sequence ID" value="SFN65939.1"/>
    <property type="molecule type" value="Genomic_DNA"/>
</dbReference>
<protein>
    <submittedName>
        <fullName evidence="2">Uncharacterized protein</fullName>
    </submittedName>
</protein>
<evidence type="ECO:0000313" key="4">
    <source>
        <dbReference type="Proteomes" id="UP000270697"/>
    </source>
</evidence>
<sequence>MDPTGQFARRFPLVARTRPTCVPLARRVTELCDRGREAARTGDITEAAAVHNQAALVAADCGLPDLARQWCHQQVNIYLRARPLGAQVARLALEPITNLARLYIREGQGERAFALMDTLFTAVSSRTNADVDGIEIPADLTDSVETHQHIRRWLWAVLLATGGRALAAAGHWREARARLGDYKGIGRRMLDGRQIAVIAHAVSGDTASALDLLTDTAPGEPWENAVTACLTIQCRGASGSADLPALLDQYHGLDTSTPGLVVFRTRLGLSFIDAIGTIDDRPARQIAVDLINHATATRDGYAARDVLAHNGCRELLTDAQARELSDLVEACALGHGTVPAALLADLTKALAGVEEVMTHSTTVIAPVISHNDRAPASP</sequence>